<protein>
    <submittedName>
        <fullName evidence="2">Uncharacterized protein</fullName>
    </submittedName>
</protein>
<dbReference type="InterPro" id="IPR052752">
    <property type="entry name" value="NACHT-WD_repeat"/>
</dbReference>
<keyword evidence="3" id="KW-1185">Reference proteome</keyword>
<evidence type="ECO:0000313" key="2">
    <source>
        <dbReference type="EMBL" id="VDN09537.1"/>
    </source>
</evidence>
<name>A0A3P7LCC1_DIBLA</name>
<accession>A0A3P7LCC1</accession>
<dbReference type="EMBL" id="UYRU01047271">
    <property type="protein sequence ID" value="VDN09537.1"/>
    <property type="molecule type" value="Genomic_DNA"/>
</dbReference>
<organism evidence="2 3">
    <name type="scientific">Dibothriocephalus latus</name>
    <name type="common">Fish tapeworm</name>
    <name type="synonym">Diphyllobothrium latum</name>
    <dbReference type="NCBI Taxonomy" id="60516"/>
    <lineage>
        <taxon>Eukaryota</taxon>
        <taxon>Metazoa</taxon>
        <taxon>Spiralia</taxon>
        <taxon>Lophotrochozoa</taxon>
        <taxon>Platyhelminthes</taxon>
        <taxon>Cestoda</taxon>
        <taxon>Eucestoda</taxon>
        <taxon>Diphyllobothriidea</taxon>
        <taxon>Diphyllobothriidae</taxon>
        <taxon>Dibothriocephalus</taxon>
    </lineage>
</organism>
<evidence type="ECO:0000256" key="1">
    <source>
        <dbReference type="SAM" id="MobiDB-lite"/>
    </source>
</evidence>
<sequence>MNDASGASTSRVHQPSNYQASSQDMPKFPLSVEALTELAYYAGCLQSDDGGKTINRLLLDVNSLKVKGGPAGRLSSSLTVVNYLTIIARRLQERLMQEVEKWLRRLEGAFINCADELSRRTQQEADAHLRFLSTAGQGPLTQSFAAYSLLDQTEEWTSDLMIKGLSRERICIEAYLQRGSDSPLLIFGMPGTGKSCLLRYALRKFKGFERRDSSNGTTPPEKQAVVVVRSARRSAGATTLQSLIDSIIHQIHHAYDSDLCGNPKLTSICEYAELVRTMGNSLHLPSAGSKLLILIDDLDLLYPSSHVELFRWIPPQLPRCKVRFIMSTSSQAMANTFKARYGEGSCITVARGPSFTALKSAVLPSPINLTVQSAVQGNPAPLFVHCLLDLEKTALQNDSFSHDIGTAFRLRLQQLQVTFESLSRSFPDVFKISKFLAYSRIGLALGELSDLLDLENQKPVTQLGNKRNRIPVGHVLRLLCDRSLGLADYLSCIKDDQRVVYSYASEQYRSGARSFWEPVTPRKTMETAEEATEDQTLPSSQLIHAGLFKYWTGNQTSGQNSPLGPQNQAHEQAYFWVNQTKNLVQKYRQRITSLQRKFNLRMLTEVPFQLVNSTVDIVNTNYELAFKFDFMFGCLGKASHMNDLMSALYFLRQLPQLQINSEFDLLLNLLRGLSEKLTREPMLLSLEISGRIGHLAGSKFMNVGQTLLSSIDNQASSINCLQALLPAVYSPLMRPELTRVCVDCEEKEFLSTISPDNRFLVTVVNDSFDEEDQQELVERANDERRLSKHTAAVRNQSVIIWDVRNLTKVQTFSIGKWPMYTFREIKYPPGQEEYILVKCTQTDENEKRLSGLIAININRESVEETYFAPEGTEVRIVSISKSKIMLIAEALKNEEKPFIKVLSIPHFHVISPYLKRVPSPCLIVNAERYIIGPASWLSENSKKADVNQPLSTCLQIRPISSPREPVCRLDCPGVPQCLASGPKGDTVFVGMQTRGSVCRFDLNQLIIKEARRIRPNLELRLADTLRELSLTSDVLYRFAIDSNTLDKIKARGDQIAVRSIHVSIDDYYLLVEYDVTGLPCIFCVWNQATKNLLAVLTGQPESQFRFSLDPGAGELLHFVPSSSKVPGIEIVNLTHRSDPSTARDNAKRQSSRKLFTVGSRGITDARFVRGGKILICTGGELILALKAETVAVLNIIQPGLYGGCEQFVMRENKAVMDDLLEDLIGESMVGDIPKGYYFSSDGRFVALVYNLNLAGVISGTRVVKFRKPEIPGLNYFTAAMEEGTVNPRLSLSDRKVVRVYGSAEGMESSPLFCTISLCGETVLALSAKNGLLTVKPDPASAQQFQTSDRPSSWRKPQAVLSRYSLTTGEFLDCTYIPDPVITGSRLVDKEGFLFVCCGAGGGELKLLRAPNFQQTDVAVIQFTWEAKKTPHSYYARVDISKRLGELNSFRSLPVQGQLCDVSEDGTLAIDSSLHLINAITGAVLR</sequence>
<dbReference type="InterPro" id="IPR011044">
    <property type="entry name" value="Quino_amine_DH_bsu"/>
</dbReference>
<dbReference type="OrthoDB" id="6244131at2759"/>
<gene>
    <name evidence="2" type="ORF">DILT_LOCUS5368</name>
</gene>
<dbReference type="PANTHER" id="PTHR19871">
    <property type="entry name" value="BETA TRANSDUCIN-RELATED PROTEIN"/>
    <property type="match status" value="1"/>
</dbReference>
<proteinExistence type="predicted"/>
<evidence type="ECO:0000313" key="3">
    <source>
        <dbReference type="Proteomes" id="UP000281553"/>
    </source>
</evidence>
<dbReference type="SUPFAM" id="SSF50978">
    <property type="entry name" value="WD40 repeat-like"/>
    <property type="match status" value="1"/>
</dbReference>
<feature type="non-terminal residue" evidence="2">
    <location>
        <position position="1485"/>
    </location>
</feature>
<dbReference type="PANTHER" id="PTHR19871:SF14">
    <property type="entry name" value="DUF4062 DOMAIN-CONTAINING PROTEIN"/>
    <property type="match status" value="1"/>
</dbReference>
<reference evidence="2 3" key="1">
    <citation type="submission" date="2018-11" db="EMBL/GenBank/DDBJ databases">
        <authorList>
            <consortium name="Pathogen Informatics"/>
        </authorList>
    </citation>
    <scope>NUCLEOTIDE SEQUENCE [LARGE SCALE GENOMIC DNA]</scope>
</reference>
<dbReference type="InterPro" id="IPR027417">
    <property type="entry name" value="P-loop_NTPase"/>
</dbReference>
<dbReference type="SUPFAM" id="SSF52540">
    <property type="entry name" value="P-loop containing nucleoside triphosphate hydrolases"/>
    <property type="match status" value="1"/>
</dbReference>
<dbReference type="Proteomes" id="UP000281553">
    <property type="component" value="Unassembled WGS sequence"/>
</dbReference>
<feature type="region of interest" description="Disordered" evidence="1">
    <location>
        <begin position="1"/>
        <end position="24"/>
    </location>
</feature>
<dbReference type="SUPFAM" id="SSF50969">
    <property type="entry name" value="YVTN repeat-like/Quinoprotein amine dehydrogenase"/>
    <property type="match status" value="1"/>
</dbReference>
<dbReference type="InterPro" id="IPR036322">
    <property type="entry name" value="WD40_repeat_dom_sf"/>
</dbReference>
<dbReference type="Gene3D" id="3.40.50.300">
    <property type="entry name" value="P-loop containing nucleotide triphosphate hydrolases"/>
    <property type="match status" value="1"/>
</dbReference>